<sequence>MSNFSMREQLLITFMFLLVFVLAGMWGMQQLNLQKKLLLQQLDKLEYQIKQVRALSSEWKEVQRTPTAPVLPQALSSFVENIARSLEIQDNLQLNVLTNVQKGTEGVKVGLDKLKLDHLLSMLYRLENHRPVLRTSHLNISISPGSRQIRASFQVHKQQRD</sequence>
<dbReference type="AlphaFoldDB" id="A0A381Q8K4"/>
<accession>A0A381Q8K4</accession>
<dbReference type="InterPro" id="IPR007690">
    <property type="entry name" value="T2SS_GspM"/>
</dbReference>
<name>A0A381Q8K4_9ZZZZ</name>
<dbReference type="GO" id="GO:0015628">
    <property type="term" value="P:protein secretion by the type II secretion system"/>
    <property type="evidence" value="ECO:0007669"/>
    <property type="project" value="InterPro"/>
</dbReference>
<evidence type="ECO:0000256" key="1">
    <source>
        <dbReference type="SAM" id="Coils"/>
    </source>
</evidence>
<evidence type="ECO:0000313" key="2">
    <source>
        <dbReference type="EMBL" id="SUZ74749.1"/>
    </source>
</evidence>
<proteinExistence type="predicted"/>
<gene>
    <name evidence="2" type="ORF">METZ01_LOCUS27603</name>
</gene>
<feature type="coiled-coil region" evidence="1">
    <location>
        <begin position="28"/>
        <end position="55"/>
    </location>
</feature>
<protein>
    <recommendedName>
        <fullName evidence="3">General secretion pathway protein M</fullName>
    </recommendedName>
</protein>
<keyword evidence="1" id="KW-0175">Coiled coil</keyword>
<dbReference type="GO" id="GO:0015627">
    <property type="term" value="C:type II protein secretion system complex"/>
    <property type="evidence" value="ECO:0007669"/>
    <property type="project" value="InterPro"/>
</dbReference>
<reference evidence="2" key="1">
    <citation type="submission" date="2018-05" db="EMBL/GenBank/DDBJ databases">
        <authorList>
            <person name="Lanie J.A."/>
            <person name="Ng W.-L."/>
            <person name="Kazmierczak K.M."/>
            <person name="Andrzejewski T.M."/>
            <person name="Davidsen T.M."/>
            <person name="Wayne K.J."/>
            <person name="Tettelin H."/>
            <person name="Glass J.I."/>
            <person name="Rusch D."/>
            <person name="Podicherti R."/>
            <person name="Tsui H.-C.T."/>
            <person name="Winkler M.E."/>
        </authorList>
    </citation>
    <scope>NUCLEOTIDE SEQUENCE</scope>
</reference>
<organism evidence="2">
    <name type="scientific">marine metagenome</name>
    <dbReference type="NCBI Taxonomy" id="408172"/>
    <lineage>
        <taxon>unclassified sequences</taxon>
        <taxon>metagenomes</taxon>
        <taxon>ecological metagenomes</taxon>
    </lineage>
</organism>
<dbReference type="Pfam" id="PF04612">
    <property type="entry name" value="T2SSM"/>
    <property type="match status" value="1"/>
</dbReference>
<dbReference type="EMBL" id="UINC01001221">
    <property type="protein sequence ID" value="SUZ74749.1"/>
    <property type="molecule type" value="Genomic_DNA"/>
</dbReference>
<evidence type="ECO:0008006" key="3">
    <source>
        <dbReference type="Google" id="ProtNLM"/>
    </source>
</evidence>